<dbReference type="Proteomes" id="UP000265768">
    <property type="component" value="Unassembled WGS sequence"/>
</dbReference>
<feature type="compositionally biased region" description="Pro residues" evidence="5">
    <location>
        <begin position="367"/>
        <end position="376"/>
    </location>
</feature>
<organism evidence="7 8">
    <name type="scientific">Bailinhaonella thermotolerans</name>
    <dbReference type="NCBI Taxonomy" id="1070861"/>
    <lineage>
        <taxon>Bacteria</taxon>
        <taxon>Bacillati</taxon>
        <taxon>Actinomycetota</taxon>
        <taxon>Actinomycetes</taxon>
        <taxon>Streptosporangiales</taxon>
        <taxon>Streptosporangiaceae</taxon>
        <taxon>Bailinhaonella</taxon>
    </lineage>
</organism>
<dbReference type="InterPro" id="IPR008271">
    <property type="entry name" value="Ser/Thr_kinase_AS"/>
</dbReference>
<comment type="caution">
    <text evidence="7">The sequence shown here is derived from an EMBL/GenBank/DDBJ whole genome shotgun (WGS) entry which is preliminary data.</text>
</comment>
<accession>A0A3A4ALF4</accession>
<sequence>MTVRPLRPHDPRELGGYELLGVLGEGGQGIVYQGRGPSGDLVAIKLLRGEIDDKARERLSRELSAVRRVALFCTAQVLDARVDGPSPYVVSEYVEGPTLEERVARSGPLTGGQLERLAVGTASALAAIHAAGVVHRDFKPANVILGPDGPRVVDFGIARPADTRTATTAVVGTPAYLAPEQLNGEIHAASDVFAWAGTIIYAATGHPAFPDAQIPVLFQAILTAAPDLSDVPGSWRPLLERCLAKDPTARPTASELMLHLVNPATTTTPFAPPAAGGRTLVDAGNTAGLTAVDLTPPARSRSPLLLAGAAAVLLAAAATIAFWLTRPSDPPQATPSPTPTPSSTPVSPEVPAERATLPPQATQGPGPDLPIAPADPDPMARSGPIPPEYVGQWQGRVRGERARRPHEGVVTLVLSEGNRVAQIRLEGDVSCTAAAEIMETRPSSLAFSFPCRTPSGENYDVQGKLQIQNAGGNLRYRVYAPRFHAEGDLSRTSR</sequence>
<dbReference type="GO" id="GO:0005524">
    <property type="term" value="F:ATP binding"/>
    <property type="evidence" value="ECO:0007669"/>
    <property type="project" value="UniProtKB-KW"/>
</dbReference>
<dbReference type="PANTHER" id="PTHR43289:SF34">
    <property type="entry name" value="SERINE_THREONINE-PROTEIN KINASE YBDM-RELATED"/>
    <property type="match status" value="1"/>
</dbReference>
<dbReference type="OrthoDB" id="3915799at2"/>
<dbReference type="PROSITE" id="PS00108">
    <property type="entry name" value="PROTEIN_KINASE_ST"/>
    <property type="match status" value="1"/>
</dbReference>
<keyword evidence="7" id="KW-0723">Serine/threonine-protein kinase</keyword>
<evidence type="ECO:0000256" key="1">
    <source>
        <dbReference type="ARBA" id="ARBA00022679"/>
    </source>
</evidence>
<keyword evidence="8" id="KW-1185">Reference proteome</keyword>
<keyword evidence="1" id="KW-0808">Transferase</keyword>
<evidence type="ECO:0000256" key="5">
    <source>
        <dbReference type="SAM" id="MobiDB-lite"/>
    </source>
</evidence>
<evidence type="ECO:0000313" key="8">
    <source>
        <dbReference type="Proteomes" id="UP000265768"/>
    </source>
</evidence>
<dbReference type="Gene3D" id="1.10.510.10">
    <property type="entry name" value="Transferase(Phosphotransferase) domain 1"/>
    <property type="match status" value="1"/>
</dbReference>
<feature type="compositionally biased region" description="Pro residues" evidence="5">
    <location>
        <begin position="328"/>
        <end position="342"/>
    </location>
</feature>
<evidence type="ECO:0000259" key="6">
    <source>
        <dbReference type="PROSITE" id="PS50011"/>
    </source>
</evidence>
<dbReference type="CDD" id="cd14014">
    <property type="entry name" value="STKc_PknB_like"/>
    <property type="match status" value="1"/>
</dbReference>
<evidence type="ECO:0000256" key="4">
    <source>
        <dbReference type="ARBA" id="ARBA00022840"/>
    </source>
</evidence>
<keyword evidence="3 7" id="KW-0418">Kinase</keyword>
<dbReference type="GO" id="GO:0004674">
    <property type="term" value="F:protein serine/threonine kinase activity"/>
    <property type="evidence" value="ECO:0007669"/>
    <property type="project" value="UniProtKB-KW"/>
</dbReference>
<evidence type="ECO:0000256" key="3">
    <source>
        <dbReference type="ARBA" id="ARBA00022777"/>
    </source>
</evidence>
<dbReference type="AlphaFoldDB" id="A0A3A4ALF4"/>
<dbReference type="InterPro" id="IPR000719">
    <property type="entry name" value="Prot_kinase_dom"/>
</dbReference>
<dbReference type="RefSeq" id="WP_119929353.1">
    <property type="nucleotide sequence ID" value="NZ_QZEY01000012.1"/>
</dbReference>
<evidence type="ECO:0000313" key="7">
    <source>
        <dbReference type="EMBL" id="RJL26623.1"/>
    </source>
</evidence>
<feature type="domain" description="Protein kinase" evidence="6">
    <location>
        <begin position="17"/>
        <end position="262"/>
    </location>
</feature>
<evidence type="ECO:0000256" key="2">
    <source>
        <dbReference type="ARBA" id="ARBA00022741"/>
    </source>
</evidence>
<protein>
    <submittedName>
        <fullName evidence="7">Serine/threonine protein kinase</fullName>
    </submittedName>
</protein>
<proteinExistence type="predicted"/>
<reference evidence="7 8" key="1">
    <citation type="submission" date="2018-09" db="EMBL/GenBank/DDBJ databases">
        <title>YIM 75507 draft genome.</title>
        <authorList>
            <person name="Tang S."/>
            <person name="Feng Y."/>
        </authorList>
    </citation>
    <scope>NUCLEOTIDE SEQUENCE [LARGE SCALE GENOMIC DNA]</scope>
    <source>
        <strain evidence="7 8">YIM 75507</strain>
    </source>
</reference>
<dbReference type="PROSITE" id="PS50011">
    <property type="entry name" value="PROTEIN_KINASE_DOM"/>
    <property type="match status" value="1"/>
</dbReference>
<dbReference type="EMBL" id="QZEY01000012">
    <property type="protein sequence ID" value="RJL26623.1"/>
    <property type="molecule type" value="Genomic_DNA"/>
</dbReference>
<dbReference type="PANTHER" id="PTHR43289">
    <property type="entry name" value="MITOGEN-ACTIVATED PROTEIN KINASE KINASE KINASE 20-RELATED"/>
    <property type="match status" value="1"/>
</dbReference>
<dbReference type="Gene3D" id="3.30.200.20">
    <property type="entry name" value="Phosphorylase Kinase, domain 1"/>
    <property type="match status" value="1"/>
</dbReference>
<keyword evidence="2" id="KW-0547">Nucleotide-binding</keyword>
<feature type="region of interest" description="Disordered" evidence="5">
    <location>
        <begin position="328"/>
        <end position="391"/>
    </location>
</feature>
<gene>
    <name evidence="7" type="ORF">D5H75_26990</name>
</gene>
<dbReference type="SUPFAM" id="SSF56112">
    <property type="entry name" value="Protein kinase-like (PK-like)"/>
    <property type="match status" value="1"/>
</dbReference>
<keyword evidence="4" id="KW-0067">ATP-binding</keyword>
<dbReference type="Pfam" id="PF00069">
    <property type="entry name" value="Pkinase"/>
    <property type="match status" value="1"/>
</dbReference>
<dbReference type="InterPro" id="IPR011009">
    <property type="entry name" value="Kinase-like_dom_sf"/>
</dbReference>
<name>A0A3A4ALF4_9ACTN</name>